<dbReference type="InParanoid" id="K3WQ04"/>
<reference evidence="3" key="3">
    <citation type="submission" date="2015-02" db="UniProtKB">
        <authorList>
            <consortium name="EnsemblProtists"/>
        </authorList>
    </citation>
    <scope>IDENTIFICATION</scope>
    <source>
        <strain evidence="3">DAOM BR144</strain>
    </source>
</reference>
<evidence type="ECO:0000313" key="3">
    <source>
        <dbReference type="EnsemblProtists" id="PYU1_T007046"/>
    </source>
</evidence>
<protein>
    <submittedName>
        <fullName evidence="3">Uncharacterized protein</fullName>
    </submittedName>
</protein>
<keyword evidence="1" id="KW-0802">TPR repeat</keyword>
<organism evidence="3 4">
    <name type="scientific">Globisporangium ultimum (strain ATCC 200006 / CBS 805.95 / DAOM BR144)</name>
    <name type="common">Pythium ultimum</name>
    <dbReference type="NCBI Taxonomy" id="431595"/>
    <lineage>
        <taxon>Eukaryota</taxon>
        <taxon>Sar</taxon>
        <taxon>Stramenopiles</taxon>
        <taxon>Oomycota</taxon>
        <taxon>Peronosporomycetes</taxon>
        <taxon>Pythiales</taxon>
        <taxon>Pythiaceae</taxon>
        <taxon>Globisporangium</taxon>
    </lineage>
</organism>
<feature type="repeat" description="TPR" evidence="1">
    <location>
        <begin position="78"/>
        <end position="111"/>
    </location>
</feature>
<dbReference type="EMBL" id="GL376560">
    <property type="status" value="NOT_ANNOTATED_CDS"/>
    <property type="molecule type" value="Genomic_DNA"/>
</dbReference>
<dbReference type="PANTHER" id="PTHR15544:SF0">
    <property type="entry name" value="TETRATRICOPEPTIDE REPEAT PROTEIN 33"/>
    <property type="match status" value="1"/>
</dbReference>
<reference evidence="4" key="1">
    <citation type="journal article" date="2010" name="Genome Biol.">
        <title>Genome sequence of the necrotrophic plant pathogen Pythium ultimum reveals original pathogenicity mechanisms and effector repertoire.</title>
        <authorList>
            <person name="Levesque C.A."/>
            <person name="Brouwer H."/>
            <person name="Cano L."/>
            <person name="Hamilton J.P."/>
            <person name="Holt C."/>
            <person name="Huitema E."/>
            <person name="Raffaele S."/>
            <person name="Robideau G.P."/>
            <person name="Thines M."/>
            <person name="Win J."/>
            <person name="Zerillo M.M."/>
            <person name="Beakes G.W."/>
            <person name="Boore J.L."/>
            <person name="Busam D."/>
            <person name="Dumas B."/>
            <person name="Ferriera S."/>
            <person name="Fuerstenberg S.I."/>
            <person name="Gachon C.M."/>
            <person name="Gaulin E."/>
            <person name="Govers F."/>
            <person name="Grenville-Briggs L."/>
            <person name="Horner N."/>
            <person name="Hostetler J."/>
            <person name="Jiang R.H."/>
            <person name="Johnson J."/>
            <person name="Krajaejun T."/>
            <person name="Lin H."/>
            <person name="Meijer H.J."/>
            <person name="Moore B."/>
            <person name="Morris P."/>
            <person name="Phuntmart V."/>
            <person name="Puiu D."/>
            <person name="Shetty J."/>
            <person name="Stajich J.E."/>
            <person name="Tripathy S."/>
            <person name="Wawra S."/>
            <person name="van West P."/>
            <person name="Whitty B.R."/>
            <person name="Coutinho P.M."/>
            <person name="Henrissat B."/>
            <person name="Martin F."/>
            <person name="Thomas P.D."/>
            <person name="Tyler B.M."/>
            <person name="De Vries R.P."/>
            <person name="Kamoun S."/>
            <person name="Yandell M."/>
            <person name="Tisserat N."/>
            <person name="Buell C.R."/>
        </authorList>
    </citation>
    <scope>NUCLEOTIDE SEQUENCE</scope>
    <source>
        <strain evidence="4">DAOM:BR144</strain>
    </source>
</reference>
<feature type="region of interest" description="Disordered" evidence="2">
    <location>
        <begin position="1"/>
        <end position="32"/>
    </location>
</feature>
<dbReference type="VEuPathDB" id="FungiDB:PYU1_G007031"/>
<proteinExistence type="predicted"/>
<evidence type="ECO:0000313" key="4">
    <source>
        <dbReference type="Proteomes" id="UP000019132"/>
    </source>
</evidence>
<dbReference type="InterPro" id="IPR019734">
    <property type="entry name" value="TPR_rpt"/>
</dbReference>
<dbReference type="PROSITE" id="PS50005">
    <property type="entry name" value="TPR"/>
    <property type="match status" value="1"/>
</dbReference>
<name>K3WQ04_GLOUD</name>
<dbReference type="SUPFAM" id="SSF48452">
    <property type="entry name" value="TPR-like"/>
    <property type="match status" value="1"/>
</dbReference>
<dbReference type="STRING" id="431595.K3WQ04"/>
<dbReference type="Proteomes" id="UP000019132">
    <property type="component" value="Unassembled WGS sequence"/>
</dbReference>
<dbReference type="OMA" id="MAVCEDF"/>
<dbReference type="PANTHER" id="PTHR15544">
    <property type="entry name" value="OSMOSIS RESPONSIVE FACTOR"/>
    <property type="match status" value="1"/>
</dbReference>
<dbReference type="AlphaFoldDB" id="K3WQ04"/>
<dbReference type="SMART" id="SM00028">
    <property type="entry name" value="TPR"/>
    <property type="match status" value="3"/>
</dbReference>
<dbReference type="HOGENOM" id="CLU_098125_0_0_1"/>
<reference evidence="4" key="2">
    <citation type="submission" date="2010-04" db="EMBL/GenBank/DDBJ databases">
        <authorList>
            <person name="Buell R."/>
            <person name="Hamilton J."/>
            <person name="Hostetler J."/>
        </authorList>
    </citation>
    <scope>NUCLEOTIDE SEQUENCE [LARGE SCALE GENOMIC DNA]</scope>
    <source>
        <strain evidence="4">DAOM:BR144</strain>
    </source>
</reference>
<dbReference type="Gene3D" id="1.25.40.10">
    <property type="entry name" value="Tetratricopeptide repeat domain"/>
    <property type="match status" value="1"/>
</dbReference>
<dbReference type="EnsemblProtists" id="PYU1_T007046">
    <property type="protein sequence ID" value="PYU1_T007046"/>
    <property type="gene ID" value="PYU1_G007031"/>
</dbReference>
<evidence type="ECO:0000256" key="1">
    <source>
        <dbReference type="PROSITE-ProRule" id="PRU00339"/>
    </source>
</evidence>
<dbReference type="eggNOG" id="KOG0553">
    <property type="taxonomic scope" value="Eukaryota"/>
</dbReference>
<accession>K3WQ04</accession>
<dbReference type="InterPro" id="IPR052658">
    <property type="entry name" value="TPR-containing"/>
</dbReference>
<evidence type="ECO:0000256" key="2">
    <source>
        <dbReference type="SAM" id="MobiDB-lite"/>
    </source>
</evidence>
<dbReference type="InterPro" id="IPR011990">
    <property type="entry name" value="TPR-like_helical_dom_sf"/>
</dbReference>
<keyword evidence="4" id="KW-1185">Reference proteome</keyword>
<sequence>MAPPKISFALSAPQKAPRKRPRSAQRALQKDLRKVQQLTGCFDASEDASNQADNDDLQLPGIHNKHPRLRLEDAAAKVKRLQDEGNTLAEAGRYRAAMARWMEAVEVDPQNAVLYELLAQACMALYEDFRAIQFALKATELDPSWGEGFHTLARCHLNYGELELAFKHINKAMKLLGATEELVADHREIQTLLTKQQDVLARREVEAATEVDEGKLQAISCLKHLALRAQTSMAKKQENSCSHVSTH</sequence>